<evidence type="ECO:0000313" key="11">
    <source>
        <dbReference type="Proteomes" id="UP000332933"/>
    </source>
</evidence>
<keyword evidence="5 8" id="KW-1133">Transmembrane helix</keyword>
<dbReference type="AlphaFoldDB" id="A0A485K3M0"/>
<dbReference type="GO" id="GO:0005462">
    <property type="term" value="F:UDP-N-acetylglucosamine transmembrane transporter activity"/>
    <property type="evidence" value="ECO:0007669"/>
    <property type="project" value="TreeGrafter"/>
</dbReference>
<name>A0A485K3M0_9STRA</name>
<dbReference type="GO" id="GO:0000139">
    <property type="term" value="C:Golgi membrane"/>
    <property type="evidence" value="ECO:0007669"/>
    <property type="project" value="TreeGrafter"/>
</dbReference>
<dbReference type="InterPro" id="IPR037185">
    <property type="entry name" value="EmrE-like"/>
</dbReference>
<reference evidence="10 11" key="1">
    <citation type="submission" date="2019-03" db="EMBL/GenBank/DDBJ databases">
        <authorList>
            <person name="Gaulin E."/>
            <person name="Dumas B."/>
        </authorList>
    </citation>
    <scope>NUCLEOTIDE SEQUENCE [LARGE SCALE GENOMIC DNA]</scope>
    <source>
        <strain evidence="10">CBS 568.67</strain>
    </source>
</reference>
<evidence type="ECO:0000313" key="9">
    <source>
        <dbReference type="EMBL" id="KAF0720254.1"/>
    </source>
</evidence>
<evidence type="ECO:0000256" key="8">
    <source>
        <dbReference type="SAM" id="Phobius"/>
    </source>
</evidence>
<dbReference type="EMBL" id="CAADRA010000022">
    <property type="protein sequence ID" value="VFT77666.1"/>
    <property type="molecule type" value="Genomic_DNA"/>
</dbReference>
<dbReference type="EMBL" id="VJMH01000022">
    <property type="protein sequence ID" value="KAF0720254.1"/>
    <property type="molecule type" value="Genomic_DNA"/>
</dbReference>
<protein>
    <submittedName>
        <fullName evidence="10">Aste57867_441 protein</fullName>
    </submittedName>
</protein>
<feature type="transmembrane region" description="Helical" evidence="8">
    <location>
        <begin position="291"/>
        <end position="319"/>
    </location>
</feature>
<keyword evidence="4 8" id="KW-0812">Transmembrane</keyword>
<evidence type="ECO:0000313" key="10">
    <source>
        <dbReference type="EMBL" id="VFT77666.1"/>
    </source>
</evidence>
<feature type="region of interest" description="Disordered" evidence="7">
    <location>
        <begin position="1"/>
        <end position="24"/>
    </location>
</feature>
<evidence type="ECO:0000256" key="3">
    <source>
        <dbReference type="ARBA" id="ARBA00022597"/>
    </source>
</evidence>
<dbReference type="GO" id="GO:0005464">
    <property type="term" value="F:UDP-xylose transmembrane transporter activity"/>
    <property type="evidence" value="ECO:0007669"/>
    <property type="project" value="TreeGrafter"/>
</dbReference>
<feature type="transmembrane region" description="Helical" evidence="8">
    <location>
        <begin position="325"/>
        <end position="344"/>
    </location>
</feature>
<feature type="transmembrane region" description="Helical" evidence="8">
    <location>
        <begin position="262"/>
        <end position="284"/>
    </location>
</feature>
<sequence length="352" mass="38074">MAGAAVTPDKAAPTALPSPAETRNVEDKTTRARIVIMVVTVLTCCWVQGAAMERVLASDPSGGPLLSCFQFAAIALMTFPMSSNAVPLKYHAGLSLLYFASTRVNSLAFECGVSFPLLNLFRAASPLASLFTGYLFFGKHYKRNQILGVLLISVGICLSSWMEHPENAKSVTFCAANDYSGGFLCSLPMMQHTLALMGHWRVGIFLLFLGLVLGSLLGHLQNDIMRHFTVPGKPHPAEENMFYIHVLSLGFMFMGQDLRATWTAWTSSSLLAFVALSVVTNYLCIRAVYHLASLVSTVSLQVILTGRKAASLVFSVFYFGAPFSMGQWGGTAVLFGGVLLYANVSLTKLKAS</sequence>
<dbReference type="OrthoDB" id="999962at2759"/>
<dbReference type="GO" id="GO:0005789">
    <property type="term" value="C:endoplasmic reticulum membrane"/>
    <property type="evidence" value="ECO:0007669"/>
    <property type="project" value="TreeGrafter"/>
</dbReference>
<keyword evidence="2" id="KW-0813">Transport</keyword>
<feature type="transmembrane region" description="Helical" evidence="8">
    <location>
        <begin position="198"/>
        <end position="220"/>
    </location>
</feature>
<evidence type="ECO:0000256" key="7">
    <source>
        <dbReference type="SAM" id="MobiDB-lite"/>
    </source>
</evidence>
<dbReference type="PANTHER" id="PTHR10778:SF4">
    <property type="entry name" value="NUCLEOTIDE SUGAR TRANSPORTER SLC35B4"/>
    <property type="match status" value="1"/>
</dbReference>
<dbReference type="PANTHER" id="PTHR10778">
    <property type="entry name" value="SOLUTE CARRIER FAMILY 35 MEMBER B"/>
    <property type="match status" value="1"/>
</dbReference>
<proteinExistence type="predicted"/>
<evidence type="ECO:0000256" key="4">
    <source>
        <dbReference type="ARBA" id="ARBA00022692"/>
    </source>
</evidence>
<dbReference type="Proteomes" id="UP000332933">
    <property type="component" value="Unassembled WGS sequence"/>
</dbReference>
<evidence type="ECO:0000256" key="6">
    <source>
        <dbReference type="ARBA" id="ARBA00023136"/>
    </source>
</evidence>
<organism evidence="10 11">
    <name type="scientific">Aphanomyces stellatus</name>
    <dbReference type="NCBI Taxonomy" id="120398"/>
    <lineage>
        <taxon>Eukaryota</taxon>
        <taxon>Sar</taxon>
        <taxon>Stramenopiles</taxon>
        <taxon>Oomycota</taxon>
        <taxon>Saprolegniomycetes</taxon>
        <taxon>Saprolegniales</taxon>
        <taxon>Verrucalvaceae</taxon>
        <taxon>Aphanomyces</taxon>
    </lineage>
</organism>
<dbReference type="InterPro" id="IPR013657">
    <property type="entry name" value="SCL35B1-4/HUT1"/>
</dbReference>
<dbReference type="SUPFAM" id="SSF103481">
    <property type="entry name" value="Multidrug resistance efflux transporter EmrE"/>
    <property type="match status" value="1"/>
</dbReference>
<evidence type="ECO:0000256" key="1">
    <source>
        <dbReference type="ARBA" id="ARBA00004127"/>
    </source>
</evidence>
<accession>A0A485K3M0</accession>
<evidence type="ECO:0000256" key="5">
    <source>
        <dbReference type="ARBA" id="ARBA00022989"/>
    </source>
</evidence>
<feature type="transmembrane region" description="Helical" evidence="8">
    <location>
        <begin position="32"/>
        <end position="51"/>
    </location>
</feature>
<reference evidence="9" key="2">
    <citation type="submission" date="2019-06" db="EMBL/GenBank/DDBJ databases">
        <title>Genomics analysis of Aphanomyces spp. identifies a new class of oomycete effector associated with host adaptation.</title>
        <authorList>
            <person name="Gaulin E."/>
        </authorList>
    </citation>
    <scope>NUCLEOTIDE SEQUENCE</scope>
    <source>
        <strain evidence="9">CBS 578.67</strain>
    </source>
</reference>
<comment type="subcellular location">
    <subcellularLocation>
        <location evidence="1">Endomembrane system</location>
        <topology evidence="1">Multi-pass membrane protein</topology>
    </subcellularLocation>
</comment>
<evidence type="ECO:0000256" key="2">
    <source>
        <dbReference type="ARBA" id="ARBA00022448"/>
    </source>
</evidence>
<keyword evidence="3" id="KW-0762">Sugar transport</keyword>
<feature type="transmembrane region" description="Helical" evidence="8">
    <location>
        <begin position="63"/>
        <end position="81"/>
    </location>
</feature>
<gene>
    <name evidence="10" type="primary">Aste57867_441</name>
    <name evidence="9" type="ORF">As57867_000440</name>
    <name evidence="10" type="ORF">ASTE57867_441</name>
</gene>
<keyword evidence="6 8" id="KW-0472">Membrane</keyword>
<keyword evidence="11" id="KW-1185">Reference proteome</keyword>
<dbReference type="Pfam" id="PF08449">
    <property type="entry name" value="UAA"/>
    <property type="match status" value="1"/>
</dbReference>